<dbReference type="Proteomes" id="UP001054821">
    <property type="component" value="Chromosome 3"/>
</dbReference>
<evidence type="ECO:0000313" key="3">
    <source>
        <dbReference type="EMBL" id="VVA39196.1"/>
    </source>
</evidence>
<dbReference type="OMA" id="WRIMVID"/>
<feature type="region of interest" description="Disordered" evidence="1">
    <location>
        <begin position="1"/>
        <end position="40"/>
    </location>
</feature>
<evidence type="ECO:0000313" key="4">
    <source>
        <dbReference type="Proteomes" id="UP000327085"/>
    </source>
</evidence>
<dbReference type="GO" id="GO:0009554">
    <property type="term" value="P:megasporogenesis"/>
    <property type="evidence" value="ECO:0007669"/>
    <property type="project" value="EnsemblPlants"/>
</dbReference>
<dbReference type="InParanoid" id="A0A5E4GHL2"/>
<gene>
    <name evidence="3" type="ORF">ALMOND_2B028347</name>
    <name evidence="2" type="ORF">L3X38_019350</name>
</gene>
<evidence type="ECO:0000313" key="2">
    <source>
        <dbReference type="EMBL" id="KAI5340076.1"/>
    </source>
</evidence>
<dbReference type="PANTHER" id="PTHR19855:SF31">
    <property type="entry name" value="TRANSCRIPTIONAL REGULATOR STERILE APETALA"/>
    <property type="match status" value="1"/>
</dbReference>
<dbReference type="PANTHER" id="PTHR19855">
    <property type="entry name" value="WD40 REPEAT PROTEIN 12, 37"/>
    <property type="match status" value="1"/>
</dbReference>
<dbReference type="GO" id="GO:0005634">
    <property type="term" value="C:nucleus"/>
    <property type="evidence" value="ECO:0007669"/>
    <property type="project" value="EnsemblPlants"/>
</dbReference>
<dbReference type="InterPro" id="IPR015943">
    <property type="entry name" value="WD40/YVTN_repeat-like_dom_sf"/>
</dbReference>
<dbReference type="SUPFAM" id="SSF50978">
    <property type="entry name" value="WD40 repeat-like"/>
    <property type="match status" value="1"/>
</dbReference>
<dbReference type="EMBL" id="JAJFAZ020000003">
    <property type="protein sequence ID" value="KAI5340076.1"/>
    <property type="molecule type" value="Genomic_DNA"/>
</dbReference>
<dbReference type="GO" id="GO:0046622">
    <property type="term" value="P:positive regulation of organ growth"/>
    <property type="evidence" value="ECO:0007669"/>
    <property type="project" value="EnsemblPlants"/>
</dbReference>
<dbReference type="EMBL" id="CABIKO010000753">
    <property type="protein sequence ID" value="VVA39196.1"/>
    <property type="molecule type" value="Genomic_DNA"/>
</dbReference>
<dbReference type="GO" id="GO:0030163">
    <property type="term" value="P:protein catabolic process"/>
    <property type="evidence" value="ECO:0007669"/>
    <property type="project" value="EnsemblPlants"/>
</dbReference>
<dbReference type="GO" id="GO:0009908">
    <property type="term" value="P:flower development"/>
    <property type="evidence" value="ECO:0007669"/>
    <property type="project" value="EnsemblPlants"/>
</dbReference>
<evidence type="ECO:0000313" key="5">
    <source>
        <dbReference type="Proteomes" id="UP001054821"/>
    </source>
</evidence>
<name>A0A5E4GHL2_PRUDU</name>
<organism evidence="3 4">
    <name type="scientific">Prunus dulcis</name>
    <name type="common">Almond</name>
    <name type="synonym">Amygdalus dulcis</name>
    <dbReference type="NCBI Taxonomy" id="3755"/>
    <lineage>
        <taxon>Eukaryota</taxon>
        <taxon>Viridiplantae</taxon>
        <taxon>Streptophyta</taxon>
        <taxon>Embryophyta</taxon>
        <taxon>Tracheophyta</taxon>
        <taxon>Spermatophyta</taxon>
        <taxon>Magnoliopsida</taxon>
        <taxon>eudicotyledons</taxon>
        <taxon>Gunneridae</taxon>
        <taxon>Pentapetalae</taxon>
        <taxon>rosids</taxon>
        <taxon>fabids</taxon>
        <taxon>Rosales</taxon>
        <taxon>Rosaceae</taxon>
        <taxon>Amygdaloideae</taxon>
        <taxon>Amygdaleae</taxon>
        <taxon>Prunus</taxon>
    </lineage>
</organism>
<feature type="compositionally biased region" description="Low complexity" evidence="1">
    <location>
        <begin position="1"/>
        <end position="12"/>
    </location>
</feature>
<accession>A0A5E4GHL2</accession>
<reference evidence="3" key="1">
    <citation type="submission" date="2019-07" db="EMBL/GenBank/DDBJ databases">
        <authorList>
            <person name="Alioto T."/>
            <person name="Alioto T."/>
            <person name="Gomez Garrido J."/>
        </authorList>
    </citation>
    <scope>NUCLEOTIDE SEQUENCE</scope>
</reference>
<reference evidence="4" key="2">
    <citation type="journal article" date="2020" name="Plant J.">
        <title>Transposons played a major role in the diversification between the closely related almond and peach genomes: results from the almond genome sequence.</title>
        <authorList>
            <person name="Alioto T."/>
            <person name="Alexiou K.G."/>
            <person name="Bardil A."/>
            <person name="Barteri F."/>
            <person name="Castanera R."/>
            <person name="Cruz F."/>
            <person name="Dhingra A."/>
            <person name="Duval H."/>
            <person name="Fernandez I Marti A."/>
            <person name="Frias L."/>
            <person name="Galan B."/>
            <person name="Garcia J.L."/>
            <person name="Howad W."/>
            <person name="Gomez-Garrido J."/>
            <person name="Gut M."/>
            <person name="Julca I."/>
            <person name="Morata J."/>
            <person name="Puigdomenech P."/>
            <person name="Ribeca P."/>
            <person name="Rubio Cabetas M.J."/>
            <person name="Vlasova A."/>
            <person name="Wirthensohn M."/>
            <person name="Garcia-Mas J."/>
            <person name="Gabaldon T."/>
            <person name="Casacuberta J.M."/>
            <person name="Arus P."/>
        </authorList>
    </citation>
    <scope>NUCLEOTIDE SEQUENCE [LARGE SCALE GENOMIC DNA]</scope>
    <source>
        <strain evidence="4">cv. Texas</strain>
    </source>
</reference>
<dbReference type="AlphaFoldDB" id="A0A5E4GHL2"/>
<dbReference type="PROSITE" id="PS00678">
    <property type="entry name" value="WD_REPEATS_1"/>
    <property type="match status" value="1"/>
</dbReference>
<evidence type="ECO:0000256" key="1">
    <source>
        <dbReference type="SAM" id="MobiDB-lite"/>
    </source>
</evidence>
<dbReference type="InterPro" id="IPR019775">
    <property type="entry name" value="WD40_repeat_CS"/>
</dbReference>
<sequence length="464" mass="51520">MSSPSTSSSSSSQDGNHSANAAGPSNVQRGGDFEGPSSSRRRAVNEVWPEPFVEALATQVAIDASRSMGRLAAAPALANVFQICSTWRAVSRSDLLWHRLTRLVWGRTRLLQDTWRDEYVYWHRTARNFQTRRSLHTTLYFDPSDVEDSNGFTCRCLTLSDAHLACGFADGAVRVFHLDTRLHVNTFRPHLRDRLGPFSRAVTGIVITDSKLVFATLDGDIHVAIIGIPQITRRVHLGEVVNDGALVDFTGCERWWVGLYAGVPGRAFHIWDGVTEQLTFVGGTLTDPEAVMGWHMLTEMTGFVGRVRVTSRESAVACTSSRVMVFDLTNQGLVLGDEEYRNGREIIVTSVDVSSAAYVIAERRRGLARLARLARVRLVDTMEEVCRFNVRGAAEMEAMGCMNEGYALMCTDGVVSVWEVERGAYLYRFRERIGDVNAMVCDERHVAACSSDTTLHLWDFGAAD</sequence>
<dbReference type="SUPFAM" id="SSF81383">
    <property type="entry name" value="F-box domain"/>
    <property type="match status" value="1"/>
</dbReference>
<dbReference type="Gramene" id="VVA39196">
    <property type="protein sequence ID" value="VVA39196"/>
    <property type="gene ID" value="Prudul26B028347"/>
</dbReference>
<proteinExistence type="predicted"/>
<dbReference type="InterPro" id="IPR036322">
    <property type="entry name" value="WD40_repeat_dom_sf"/>
</dbReference>
<keyword evidence="5" id="KW-1185">Reference proteome</keyword>
<dbReference type="Proteomes" id="UP000327085">
    <property type="component" value="Chromosome 3"/>
</dbReference>
<protein>
    <submittedName>
        <fullName evidence="3">PREDICTED: mRNAional regulator</fullName>
    </submittedName>
</protein>
<dbReference type="InterPro" id="IPR036047">
    <property type="entry name" value="F-box-like_dom_sf"/>
</dbReference>
<reference evidence="2 5" key="3">
    <citation type="journal article" date="2022" name="G3 (Bethesda)">
        <title>Whole-genome sequence and methylome profiling of the almond [Prunus dulcis (Mill.) D.A. Webb] cultivar 'Nonpareil'.</title>
        <authorList>
            <person name="D'Amico-Willman K.M."/>
            <person name="Ouma W.Z."/>
            <person name="Meulia T."/>
            <person name="Sideli G.M."/>
            <person name="Gradziel T.M."/>
            <person name="Fresnedo-Ramirez J."/>
        </authorList>
    </citation>
    <scope>NUCLEOTIDE SEQUENCE [LARGE SCALE GENOMIC DNA]</scope>
    <source>
        <strain evidence="2">Clone GOH B32 T37-40</strain>
    </source>
</reference>
<dbReference type="Gene3D" id="2.130.10.10">
    <property type="entry name" value="YVTN repeat-like/Quinoprotein amine dehydrogenase"/>
    <property type="match status" value="2"/>
</dbReference>
<feature type="compositionally biased region" description="Polar residues" evidence="1">
    <location>
        <begin position="13"/>
        <end position="28"/>
    </location>
</feature>